<protein>
    <submittedName>
        <fullName evidence="1">LPS biosynthesis protein WbpG</fullName>
    </submittedName>
</protein>
<gene>
    <name evidence="1" type="primary">wbpG</name>
    <name evidence="1" type="ORF">MSIBF_A950002</name>
</gene>
<dbReference type="SUPFAM" id="SSF52402">
    <property type="entry name" value="Adenine nucleotide alpha hydrolases-like"/>
    <property type="match status" value="1"/>
</dbReference>
<organism evidence="1">
    <name type="scientific">groundwater metagenome</name>
    <dbReference type="NCBI Taxonomy" id="717931"/>
    <lineage>
        <taxon>unclassified sequences</taxon>
        <taxon>metagenomes</taxon>
        <taxon>ecological metagenomes</taxon>
    </lineage>
</organism>
<dbReference type="Gene3D" id="3.40.50.620">
    <property type="entry name" value="HUPs"/>
    <property type="match status" value="1"/>
</dbReference>
<dbReference type="EMBL" id="CCXY01000463">
    <property type="protein sequence ID" value="CEG14038.1"/>
    <property type="molecule type" value="Genomic_DNA"/>
</dbReference>
<sequence length="383" mass="45125">MGNQKICTRCVMDTSDSDIQFDEKGTCNQCRRYEELMRNIVCSDEEKHQKLKSLVNKIKEKGKNKEYDCIIGVSGGVDSTMVAYTVKKLGLRPLAVHVDNGWNSELSVKNIEQTCKVLDIDLYTRVLDWEEFKDLQLSFLKSLFINVEMPTDHAIMAVLFQIADEKKIQYIISGSNLATEGILPNSWVYDIKDWRFIEGIHRKFGKLKLKTFPHYSLIDLFYYLFIKRIKFATILDYIEYNKKDAVKLIEKELGWKYYGGKHYESIYTRFYQGYILPRKFKIDKRRAHLSTLICSGQITREEALEELKKDPYPSKEMMQEDKEYVIKKFGLTGEEFEKIMSQPIKTFKSYPNNSFLFCKLRLPLKIAYKFHLIPPIVYFRYAV</sequence>
<dbReference type="InterPro" id="IPR052188">
    <property type="entry name" value="Ni-pincer_cofactor_biosynth"/>
</dbReference>
<dbReference type="NCBIfam" id="TIGR03573">
    <property type="entry name" value="WbuX"/>
    <property type="match status" value="1"/>
</dbReference>
<dbReference type="PANTHER" id="PTHR43169">
    <property type="entry name" value="EXSB FAMILY PROTEIN"/>
    <property type="match status" value="1"/>
</dbReference>
<dbReference type="AlphaFoldDB" id="A0A098EDE5"/>
<dbReference type="InterPro" id="IPR014729">
    <property type="entry name" value="Rossmann-like_a/b/a_fold"/>
</dbReference>
<dbReference type="PANTHER" id="PTHR43169:SF3">
    <property type="entry name" value="ATPASE, PP-LOOP SUPERFAMILY-RELATED"/>
    <property type="match status" value="1"/>
</dbReference>
<accession>A0A098EDE5</accession>
<proteinExistence type="predicted"/>
<reference evidence="1" key="1">
    <citation type="submission" date="2014-09" db="EMBL/GenBank/DDBJ databases">
        <authorList>
            <person name="Probst J Alexander"/>
        </authorList>
    </citation>
    <scope>NUCLEOTIDE SEQUENCE</scope>
</reference>
<dbReference type="InterPro" id="IPR020022">
    <property type="entry name" value="N-acetyl_sugar_amidoTrfase"/>
</dbReference>
<evidence type="ECO:0000313" key="1">
    <source>
        <dbReference type="EMBL" id="CEG14038.1"/>
    </source>
</evidence>
<name>A0A098EDE5_9ZZZZ</name>